<dbReference type="Proteomes" id="UP000515135">
    <property type="component" value="Unplaced"/>
</dbReference>
<dbReference type="KEGG" id="bbel:109467778"/>
<dbReference type="RefSeq" id="XP_019621389.1">
    <property type="nucleotide sequence ID" value="XM_019765830.1"/>
</dbReference>
<dbReference type="OrthoDB" id="6161694at2759"/>
<evidence type="ECO:0000313" key="2">
    <source>
        <dbReference type="RefSeq" id="XP_019621389.1"/>
    </source>
</evidence>
<organism evidence="1 2">
    <name type="scientific">Branchiostoma belcheri</name>
    <name type="common">Amphioxus</name>
    <dbReference type="NCBI Taxonomy" id="7741"/>
    <lineage>
        <taxon>Eukaryota</taxon>
        <taxon>Metazoa</taxon>
        <taxon>Chordata</taxon>
        <taxon>Cephalochordata</taxon>
        <taxon>Leptocardii</taxon>
        <taxon>Amphioxiformes</taxon>
        <taxon>Branchiostomatidae</taxon>
        <taxon>Branchiostoma</taxon>
    </lineage>
</organism>
<sequence length="518" mass="55390">MNTSDSRCFCCRQCLSCTYFTCFGESLVPTSNSRRSCGGRGYSISTCSCLCSEVVTCTCKCNVGKPHDVLQKIASIAGGAVLVVGGATLAVGSGGMAAFPILGGMVGGAGLSSTIHGVVKAGKGEKISAREYFVDVGVGTITGAIGGGGPILTEAIAQDLGKEVCKKGGTKLVQEAFKKGGTELVEEAFKKGGTELVQEAFKKGGTELVQEAFKKGGTELVEEAFKKGGTKLVEETFKKGANKLVEEVFKKSGTKLAVRTVGGITTSLASTAVVEAGDYFKGKKDWDDCGNDGAMWAKSAAMGAIAGIGSHAWYEVKDSAYLQDILKKQGGRNDGPRNPDPYLSDQSEKICSKLVIPTAKGAYGIHKGLSEADEQFENNSFVVSHFQTPQYPHHAAWNSQCLSNMPQHPVPDRRLAPDPYLAPNHRLTPNHRLASNHHLAPDPYLAHKHYSAPDPYPAPNHRRAPDHYLAPNHYLALNNRLAPDPYLAPNHYPATDPYLAPNHYPATDPYLAHDHYHV</sequence>
<name>A0A6P4YHI9_BRABE</name>
<gene>
    <name evidence="2" type="primary">LOC109467778</name>
</gene>
<keyword evidence="1" id="KW-1185">Reference proteome</keyword>
<accession>A0A6P4YHI9</accession>
<dbReference type="AlphaFoldDB" id="A0A6P4YHI9"/>
<dbReference type="GeneID" id="109467778"/>
<proteinExistence type="predicted"/>
<evidence type="ECO:0000313" key="1">
    <source>
        <dbReference type="Proteomes" id="UP000515135"/>
    </source>
</evidence>
<reference evidence="2" key="1">
    <citation type="submission" date="2025-08" db="UniProtKB">
        <authorList>
            <consortium name="RefSeq"/>
        </authorList>
    </citation>
    <scope>IDENTIFICATION</scope>
    <source>
        <tissue evidence="2">Gonad</tissue>
    </source>
</reference>
<protein>
    <submittedName>
        <fullName evidence="2">Uncharacterized protein LOC109467778</fullName>
    </submittedName>
</protein>